<evidence type="ECO:0000259" key="10">
    <source>
        <dbReference type="Pfam" id="PF26138"/>
    </source>
</evidence>
<keyword evidence="5" id="KW-0479">Metal-binding</keyword>
<feature type="domain" description="DDE Tnp4" evidence="9">
    <location>
        <begin position="164"/>
        <end position="324"/>
    </location>
</feature>
<dbReference type="GO" id="GO:0005634">
    <property type="term" value="C:nucleus"/>
    <property type="evidence" value="ECO:0007669"/>
    <property type="project" value="UniProtKB-SubCell"/>
</dbReference>
<sequence length="388" mass="44895">MSNDVEELVVVLATAAVALVVISMYLDGRPSPRRYSLKSGAHIRTMLQENPFLFRRVYRMRPWVFNNLCKILRSKALLRDTRDISVEEQLAMFLIAVGQGQRYSETMERFDRSVWTVSTYFNRVLDAVLQLKNDFIQPPSTDVPSKILESNKYHPYFKDCIGVIDGTYIKAHIVGDDSLRFWNRKSFVSQNVMAACNFDMEFTYILAGWEGSATDLRVMHDALNREEKLLVPEGKYYLVDAGYTNLPGFLAPYYGTRWHLNEYDSRYPPQNERELFNYRHSLLWSTIEQTFRALKRRFTILNMAPPYPYETQAKLVVACCVLHNYIRMVDPSDVWDEAYPMDVVGADAEVDITDDHSMHEQLHMAGIFRDSLASQMAEDVLAGQVELI</sequence>
<dbReference type="InterPro" id="IPR045249">
    <property type="entry name" value="HARBI1-like"/>
</dbReference>
<comment type="similarity">
    <text evidence="3">Belongs to the HARBI1 family.</text>
</comment>
<evidence type="ECO:0000256" key="7">
    <source>
        <dbReference type="ARBA" id="ARBA00023242"/>
    </source>
</evidence>
<evidence type="ECO:0000256" key="6">
    <source>
        <dbReference type="ARBA" id="ARBA00022801"/>
    </source>
</evidence>
<keyword evidence="8" id="KW-0812">Transmembrane</keyword>
<dbReference type="GO" id="GO:0046872">
    <property type="term" value="F:metal ion binding"/>
    <property type="evidence" value="ECO:0007669"/>
    <property type="project" value="UniProtKB-KW"/>
</dbReference>
<evidence type="ECO:0000256" key="8">
    <source>
        <dbReference type="SAM" id="Phobius"/>
    </source>
</evidence>
<keyword evidence="7" id="KW-0539">Nucleus</keyword>
<dbReference type="GO" id="GO:0004518">
    <property type="term" value="F:nuclease activity"/>
    <property type="evidence" value="ECO:0007669"/>
    <property type="project" value="UniProtKB-KW"/>
</dbReference>
<dbReference type="AlphaFoldDB" id="A0AAV7E5N7"/>
<dbReference type="Pfam" id="PF13359">
    <property type="entry name" value="DDE_Tnp_4"/>
    <property type="match status" value="1"/>
</dbReference>
<keyword evidence="8" id="KW-0472">Membrane</keyword>
<proteinExistence type="inferred from homology"/>
<evidence type="ECO:0000313" key="11">
    <source>
        <dbReference type="EMBL" id="KAG9443938.1"/>
    </source>
</evidence>
<evidence type="ECO:0000313" key="12">
    <source>
        <dbReference type="Proteomes" id="UP000825729"/>
    </source>
</evidence>
<dbReference type="GO" id="GO:0016787">
    <property type="term" value="F:hydrolase activity"/>
    <property type="evidence" value="ECO:0007669"/>
    <property type="project" value="UniProtKB-KW"/>
</dbReference>
<feature type="domain" description="DUF8040" evidence="10">
    <location>
        <begin position="40"/>
        <end position="129"/>
    </location>
</feature>
<evidence type="ECO:0000256" key="5">
    <source>
        <dbReference type="ARBA" id="ARBA00022723"/>
    </source>
</evidence>
<comment type="cofactor">
    <cofactor evidence="1">
        <name>a divalent metal cation</name>
        <dbReference type="ChEBI" id="CHEBI:60240"/>
    </cofactor>
</comment>
<evidence type="ECO:0000256" key="2">
    <source>
        <dbReference type="ARBA" id="ARBA00004123"/>
    </source>
</evidence>
<dbReference type="PANTHER" id="PTHR22930:SF259">
    <property type="entry name" value="OS08G0106900 PROTEIN"/>
    <property type="match status" value="1"/>
</dbReference>
<keyword evidence="8" id="KW-1133">Transmembrane helix</keyword>
<organism evidence="11 12">
    <name type="scientific">Aristolochia fimbriata</name>
    <name type="common">White veined hardy Dutchman's pipe vine</name>
    <dbReference type="NCBI Taxonomy" id="158543"/>
    <lineage>
        <taxon>Eukaryota</taxon>
        <taxon>Viridiplantae</taxon>
        <taxon>Streptophyta</taxon>
        <taxon>Embryophyta</taxon>
        <taxon>Tracheophyta</taxon>
        <taxon>Spermatophyta</taxon>
        <taxon>Magnoliopsida</taxon>
        <taxon>Magnoliidae</taxon>
        <taxon>Piperales</taxon>
        <taxon>Aristolochiaceae</taxon>
        <taxon>Aristolochia</taxon>
    </lineage>
</organism>
<gene>
    <name evidence="11" type="ORF">H6P81_015278</name>
</gene>
<evidence type="ECO:0000256" key="1">
    <source>
        <dbReference type="ARBA" id="ARBA00001968"/>
    </source>
</evidence>
<dbReference type="Proteomes" id="UP000825729">
    <property type="component" value="Unassembled WGS sequence"/>
</dbReference>
<comment type="caution">
    <text evidence="11">The sequence shown here is derived from an EMBL/GenBank/DDBJ whole genome shotgun (WGS) entry which is preliminary data.</text>
</comment>
<keyword evidence="4" id="KW-0540">Nuclease</keyword>
<dbReference type="InterPro" id="IPR058353">
    <property type="entry name" value="DUF8040"/>
</dbReference>
<evidence type="ECO:0000256" key="3">
    <source>
        <dbReference type="ARBA" id="ARBA00006958"/>
    </source>
</evidence>
<keyword evidence="6" id="KW-0378">Hydrolase</keyword>
<keyword evidence="12" id="KW-1185">Reference proteome</keyword>
<evidence type="ECO:0008006" key="13">
    <source>
        <dbReference type="Google" id="ProtNLM"/>
    </source>
</evidence>
<feature type="transmembrane region" description="Helical" evidence="8">
    <location>
        <begin position="7"/>
        <end position="26"/>
    </location>
</feature>
<reference evidence="11 12" key="1">
    <citation type="submission" date="2021-07" db="EMBL/GenBank/DDBJ databases">
        <title>The Aristolochia fimbriata genome: insights into angiosperm evolution, floral development and chemical biosynthesis.</title>
        <authorList>
            <person name="Jiao Y."/>
        </authorList>
    </citation>
    <scope>NUCLEOTIDE SEQUENCE [LARGE SCALE GENOMIC DNA]</scope>
    <source>
        <strain evidence="11">IBCAS-2021</strain>
        <tissue evidence="11">Leaf</tissue>
    </source>
</reference>
<accession>A0AAV7E5N7</accession>
<comment type="subcellular location">
    <subcellularLocation>
        <location evidence="2">Nucleus</location>
    </subcellularLocation>
</comment>
<evidence type="ECO:0000256" key="4">
    <source>
        <dbReference type="ARBA" id="ARBA00022722"/>
    </source>
</evidence>
<dbReference type="InterPro" id="IPR027806">
    <property type="entry name" value="HARBI1_dom"/>
</dbReference>
<name>A0AAV7E5N7_ARIFI</name>
<dbReference type="EMBL" id="JAINDJ010000006">
    <property type="protein sequence ID" value="KAG9443938.1"/>
    <property type="molecule type" value="Genomic_DNA"/>
</dbReference>
<dbReference type="Pfam" id="PF26138">
    <property type="entry name" value="DUF8040"/>
    <property type="match status" value="1"/>
</dbReference>
<evidence type="ECO:0000259" key="9">
    <source>
        <dbReference type="Pfam" id="PF13359"/>
    </source>
</evidence>
<dbReference type="PANTHER" id="PTHR22930">
    <property type="match status" value="1"/>
</dbReference>
<protein>
    <recommendedName>
        <fullName evidence="13">DDE Tnp4 domain-containing protein</fullName>
    </recommendedName>
</protein>